<evidence type="ECO:0000256" key="7">
    <source>
        <dbReference type="ARBA" id="ARBA00023204"/>
    </source>
</evidence>
<dbReference type="GO" id="GO:0005829">
    <property type="term" value="C:cytosol"/>
    <property type="evidence" value="ECO:0007669"/>
    <property type="project" value="TreeGrafter"/>
</dbReference>
<evidence type="ECO:0000256" key="6">
    <source>
        <dbReference type="ARBA" id="ARBA00023125"/>
    </source>
</evidence>
<dbReference type="GO" id="GO:0005524">
    <property type="term" value="F:ATP binding"/>
    <property type="evidence" value="ECO:0007669"/>
    <property type="project" value="UniProtKB-KW"/>
</dbReference>
<dbReference type="GO" id="GO:0006298">
    <property type="term" value="P:mismatch repair"/>
    <property type="evidence" value="ECO:0007669"/>
    <property type="project" value="InterPro"/>
</dbReference>
<feature type="non-terminal residue" evidence="10">
    <location>
        <position position="500"/>
    </location>
</feature>
<gene>
    <name evidence="10" type="ORF">DDZ44_03435</name>
</gene>
<dbReference type="InterPro" id="IPR036678">
    <property type="entry name" value="MutS_con_dom_sf"/>
</dbReference>
<dbReference type="Gene3D" id="1.10.1420.10">
    <property type="match status" value="2"/>
</dbReference>
<dbReference type="InterPro" id="IPR007696">
    <property type="entry name" value="DNA_mismatch_repair_MutS_core"/>
</dbReference>
<evidence type="ECO:0000259" key="9">
    <source>
        <dbReference type="SMART" id="SM00533"/>
    </source>
</evidence>
<evidence type="ECO:0000313" key="10">
    <source>
        <dbReference type="EMBL" id="HBK52976.1"/>
    </source>
</evidence>
<evidence type="ECO:0000256" key="8">
    <source>
        <dbReference type="ARBA" id="ARBA00024647"/>
    </source>
</evidence>
<accession>A0A354YWA0</accession>
<keyword evidence="6" id="KW-0238">DNA-binding</keyword>
<dbReference type="GO" id="GO:0030983">
    <property type="term" value="F:mismatched DNA binding"/>
    <property type="evidence" value="ECO:0007669"/>
    <property type="project" value="InterPro"/>
</dbReference>
<dbReference type="Pfam" id="PF01624">
    <property type="entry name" value="MutS_I"/>
    <property type="match status" value="1"/>
</dbReference>
<dbReference type="EMBL" id="DNZF01000072">
    <property type="protein sequence ID" value="HBK52976.1"/>
    <property type="molecule type" value="Genomic_DNA"/>
</dbReference>
<keyword evidence="4" id="KW-0227">DNA damage</keyword>
<dbReference type="InterPro" id="IPR036187">
    <property type="entry name" value="DNA_mismatch_repair_MutS_sf"/>
</dbReference>
<dbReference type="Proteomes" id="UP000263273">
    <property type="component" value="Unassembled WGS sequence"/>
</dbReference>
<dbReference type="FunFam" id="1.10.1420.10:FF:000001">
    <property type="entry name" value="DNA mismatch repair protein MutS"/>
    <property type="match status" value="1"/>
</dbReference>
<dbReference type="SUPFAM" id="SSF53150">
    <property type="entry name" value="DNA repair protein MutS, domain II"/>
    <property type="match status" value="1"/>
</dbReference>
<keyword evidence="5" id="KW-0067">ATP-binding</keyword>
<dbReference type="FunFam" id="3.40.1170.10:FF:000001">
    <property type="entry name" value="DNA mismatch repair protein MutS"/>
    <property type="match status" value="1"/>
</dbReference>
<evidence type="ECO:0000256" key="2">
    <source>
        <dbReference type="ARBA" id="ARBA00021982"/>
    </source>
</evidence>
<feature type="domain" description="DNA mismatch repair protein MutS core" evidence="9">
    <location>
        <begin position="290"/>
        <end position="499"/>
    </location>
</feature>
<comment type="caution">
    <text evidence="10">The sequence shown here is derived from an EMBL/GenBank/DDBJ whole genome shotgun (WGS) entry which is preliminary data.</text>
</comment>
<organism evidence="10 11">
    <name type="scientific">Syntrophomonas wolfei</name>
    <dbReference type="NCBI Taxonomy" id="863"/>
    <lineage>
        <taxon>Bacteria</taxon>
        <taxon>Bacillati</taxon>
        <taxon>Bacillota</taxon>
        <taxon>Clostridia</taxon>
        <taxon>Eubacteriales</taxon>
        <taxon>Syntrophomonadaceae</taxon>
        <taxon>Syntrophomonas</taxon>
    </lineage>
</organism>
<comment type="similarity">
    <text evidence="1">Belongs to the DNA mismatch repair MutS family.</text>
</comment>
<dbReference type="GO" id="GO:0140664">
    <property type="term" value="F:ATP-dependent DNA damage sensor activity"/>
    <property type="evidence" value="ECO:0007669"/>
    <property type="project" value="InterPro"/>
</dbReference>
<keyword evidence="7" id="KW-0234">DNA repair</keyword>
<dbReference type="InterPro" id="IPR007860">
    <property type="entry name" value="DNA_mmatch_repair_MutS_con_dom"/>
</dbReference>
<dbReference type="AlphaFoldDB" id="A0A354YWA0"/>
<dbReference type="InterPro" id="IPR045076">
    <property type="entry name" value="MutS"/>
</dbReference>
<dbReference type="NCBIfam" id="NF003810">
    <property type="entry name" value="PRK05399.1"/>
    <property type="match status" value="1"/>
</dbReference>
<dbReference type="SUPFAM" id="SSF48334">
    <property type="entry name" value="DNA repair protein MutS, domain III"/>
    <property type="match status" value="1"/>
</dbReference>
<dbReference type="Pfam" id="PF05192">
    <property type="entry name" value="MutS_III"/>
    <property type="match status" value="1"/>
</dbReference>
<protein>
    <recommendedName>
        <fullName evidence="2">DNA mismatch repair protein MutS</fullName>
    </recommendedName>
</protein>
<dbReference type="InterPro" id="IPR007695">
    <property type="entry name" value="DNA_mismatch_repair_MutS-lik_N"/>
</dbReference>
<name>A0A354YWA0_9FIRM</name>
<proteinExistence type="inferred from homology"/>
<dbReference type="PANTHER" id="PTHR11361">
    <property type="entry name" value="DNA MISMATCH REPAIR PROTEIN MUTS FAMILY MEMBER"/>
    <property type="match status" value="1"/>
</dbReference>
<evidence type="ECO:0000256" key="1">
    <source>
        <dbReference type="ARBA" id="ARBA00006271"/>
    </source>
</evidence>
<dbReference type="InterPro" id="IPR016151">
    <property type="entry name" value="DNA_mismatch_repair_MutS_N"/>
</dbReference>
<dbReference type="PANTHER" id="PTHR11361:SF34">
    <property type="entry name" value="DNA MISMATCH REPAIR PROTEIN MSH1, MITOCHONDRIAL"/>
    <property type="match status" value="1"/>
</dbReference>
<reference evidence="10 11" key="1">
    <citation type="journal article" date="2018" name="Nat. Biotechnol.">
        <title>A standardized bacterial taxonomy based on genome phylogeny substantially revises the tree of life.</title>
        <authorList>
            <person name="Parks D.H."/>
            <person name="Chuvochina M."/>
            <person name="Waite D.W."/>
            <person name="Rinke C."/>
            <person name="Skarshewski A."/>
            <person name="Chaumeil P.A."/>
            <person name="Hugenholtz P."/>
        </authorList>
    </citation>
    <scope>NUCLEOTIDE SEQUENCE [LARGE SCALE GENOMIC DNA]</scope>
    <source>
        <strain evidence="10">UBA10948</strain>
    </source>
</reference>
<evidence type="ECO:0000256" key="5">
    <source>
        <dbReference type="ARBA" id="ARBA00022840"/>
    </source>
</evidence>
<dbReference type="STRING" id="378794.GCA_001570625_01147"/>
<evidence type="ECO:0000256" key="3">
    <source>
        <dbReference type="ARBA" id="ARBA00022741"/>
    </source>
</evidence>
<sequence>MADYTPMMQQYLQIKEEQQDAILFFRLGDFYEMFFEDARIASRELEIVLTARDGGAGSKIPMCGVPYHSVDNYLARLINRGYKVAICEQVEDPREAKGIVKREVTRIVTPGTIIEEHLLDQAKNNFLAAVEEEPACTGIAYIDISTGEFWLSEIAGENARSRVESEILRISPAECLLAGSGSLTGSWEEEWLLRQNITLSVLDEPPLSLERAENLLLRQLQVASLESFGLKSYSAGIKAAARIIAFLEETQKTSLQHIKSLRCYSSDNYLEMDFYSRRNLELTATLREGKREGSLLSILDESRTAMGKRLLRRWIEQPLREAGEIEERLDAVDELKNTLSLRTELSPLLSRINDLERLGGKIGASVASPRDLLGLKSSLAVINDIKKALQPCRSEILQRLAAMDALEEVFALIDASINDEAPLGIKEGELIKTGYKQEIDELRELSQEGTNWLVEFENREKQRTGIKNLKVGFNKVFGYYIEITKSNLSLAPADYHRKQT</sequence>
<dbReference type="SUPFAM" id="SSF55271">
    <property type="entry name" value="DNA repair protein MutS, domain I"/>
    <property type="match status" value="1"/>
</dbReference>
<dbReference type="Gene3D" id="3.40.1170.10">
    <property type="entry name" value="DNA repair protein MutS, domain I"/>
    <property type="match status" value="1"/>
</dbReference>
<dbReference type="Gene3D" id="3.30.420.110">
    <property type="entry name" value="MutS, connector domain"/>
    <property type="match status" value="1"/>
</dbReference>
<dbReference type="Pfam" id="PF05188">
    <property type="entry name" value="MutS_II"/>
    <property type="match status" value="1"/>
</dbReference>
<evidence type="ECO:0000256" key="4">
    <source>
        <dbReference type="ARBA" id="ARBA00022763"/>
    </source>
</evidence>
<evidence type="ECO:0000313" key="11">
    <source>
        <dbReference type="Proteomes" id="UP000263273"/>
    </source>
</evidence>
<dbReference type="SMART" id="SM00533">
    <property type="entry name" value="MUTSd"/>
    <property type="match status" value="1"/>
</dbReference>
<keyword evidence="3" id="KW-0547">Nucleotide-binding</keyword>
<comment type="function">
    <text evidence="8">This protein is involved in the repair of mismatches in DNA. It is possible that it carries out the mismatch recognition step. This protein has a weak ATPase activity.</text>
</comment>